<reference evidence="2 3" key="1">
    <citation type="submission" date="2016-06" db="EMBL/GenBank/DDBJ databases">
        <authorList>
            <person name="Varghese N."/>
            <person name="Submissions Spin"/>
        </authorList>
    </citation>
    <scope>NUCLEOTIDE SEQUENCE [LARGE SCALE GENOMIC DNA]</scope>
    <source>
        <strain evidence="2 3">DSM 45142</strain>
    </source>
</reference>
<evidence type="ECO:0000259" key="1">
    <source>
        <dbReference type="Pfam" id="PF00753"/>
    </source>
</evidence>
<dbReference type="PANTHER" id="PTHR43546:SF3">
    <property type="entry name" value="UPF0173 METAL-DEPENDENT HYDROLASE MJ1163"/>
    <property type="match status" value="1"/>
</dbReference>
<feature type="domain" description="Metallo-beta-lactamase" evidence="1">
    <location>
        <begin position="40"/>
        <end position="143"/>
    </location>
</feature>
<dbReference type="Pfam" id="PF00753">
    <property type="entry name" value="Lactamase_B"/>
    <property type="match status" value="1"/>
</dbReference>
<dbReference type="SUPFAM" id="SSF56281">
    <property type="entry name" value="Metallo-hydrolase/oxidoreductase"/>
    <property type="match status" value="1"/>
</dbReference>
<accession>A0ABY0KTM9</accession>
<dbReference type="Proteomes" id="UP000199405">
    <property type="component" value="Unassembled WGS sequence"/>
</dbReference>
<dbReference type="GeneID" id="93472838"/>
<proteinExistence type="predicted"/>
<dbReference type="PANTHER" id="PTHR43546">
    <property type="entry name" value="UPF0173 METAL-DEPENDENT HYDROLASE MJ1163-RELATED"/>
    <property type="match status" value="1"/>
</dbReference>
<dbReference type="RefSeq" id="WP_254663871.1">
    <property type="nucleotide sequence ID" value="NZ_FMCQ01000010.1"/>
</dbReference>
<evidence type="ECO:0000313" key="3">
    <source>
        <dbReference type="Proteomes" id="UP000199405"/>
    </source>
</evidence>
<organism evidence="2 3">
    <name type="scientific">Micromonospora tulbaghiae</name>
    <dbReference type="NCBI Taxonomy" id="479978"/>
    <lineage>
        <taxon>Bacteria</taxon>
        <taxon>Bacillati</taxon>
        <taxon>Actinomycetota</taxon>
        <taxon>Actinomycetes</taxon>
        <taxon>Micromonosporales</taxon>
        <taxon>Micromonosporaceae</taxon>
        <taxon>Micromonospora</taxon>
    </lineage>
</organism>
<evidence type="ECO:0000313" key="2">
    <source>
        <dbReference type="EMBL" id="SCF10269.1"/>
    </source>
</evidence>
<dbReference type="InterPro" id="IPR050114">
    <property type="entry name" value="UPF0173_UPF0282_UlaG_hydrolase"/>
</dbReference>
<dbReference type="InterPro" id="IPR036866">
    <property type="entry name" value="RibonucZ/Hydroxyglut_hydro"/>
</dbReference>
<protein>
    <submittedName>
        <fullName evidence="2">L-ascorbate metabolism protein UlaG, beta-lactamase superfamily</fullName>
    </submittedName>
</protein>
<gene>
    <name evidence="2" type="ORF">GA0070562_0128</name>
</gene>
<dbReference type="InterPro" id="IPR001279">
    <property type="entry name" value="Metallo-B-lactamas"/>
</dbReference>
<name>A0ABY0KTM9_9ACTN</name>
<keyword evidence="3" id="KW-1185">Reference proteome</keyword>
<comment type="caution">
    <text evidence="2">The sequence shown here is derived from an EMBL/GenBank/DDBJ whole genome shotgun (WGS) entry which is preliminary data.</text>
</comment>
<dbReference type="Gene3D" id="3.60.15.10">
    <property type="entry name" value="Ribonuclease Z/Hydroxyacylglutathione hydrolase-like"/>
    <property type="match status" value="1"/>
</dbReference>
<dbReference type="EMBL" id="FMCQ01000010">
    <property type="protein sequence ID" value="SCF10269.1"/>
    <property type="molecule type" value="Genomic_DNA"/>
</dbReference>
<sequence length="297" mass="32197">MALDVGPPHYHSRMAAAAPVEATFFGTSSLHVSDGISGILIDGFFSRPSLLRVALGRVAPDRGRITSALSRAGVTRLDALFVAHSHYDHAMDAPEVVKHLGGRLFGSESTLNVGRGSGLAEQAMTRIADGDAHTVGAFTVRPLGGVHSPGNRFPGVIEEPFVPPARASSYRDGGCFSFLVTHPSGAMLIHPSANVVPNQFDGIDVDVLYLGVGALGAQSHRFQDDYWRHVVEATRPRIVVPIHWDNFFVALDRTLRPLPALLDKFATTTEFLRRKSAESGIPVRFQDAFEVIRPFVR</sequence>